<dbReference type="Gene3D" id="3.40.1190.20">
    <property type="match status" value="1"/>
</dbReference>
<dbReference type="InterPro" id="IPR004399">
    <property type="entry name" value="HMP/HMP-P_kinase_dom"/>
</dbReference>
<dbReference type="AlphaFoldDB" id="A0A8H6Y8J2"/>
<dbReference type="SUPFAM" id="SSF53613">
    <property type="entry name" value="Ribokinase-like"/>
    <property type="match status" value="1"/>
</dbReference>
<reference evidence="3" key="1">
    <citation type="submission" date="2020-05" db="EMBL/GenBank/DDBJ databases">
        <title>Mycena genomes resolve the evolution of fungal bioluminescence.</title>
        <authorList>
            <person name="Tsai I.J."/>
        </authorList>
    </citation>
    <scope>NUCLEOTIDE SEQUENCE</scope>
    <source>
        <strain evidence="3">CCC161011</strain>
    </source>
</reference>
<gene>
    <name evidence="3" type="ORF">MVEN_01069700</name>
</gene>
<dbReference type="EMBL" id="JACAZI010000008">
    <property type="protein sequence ID" value="KAF7353841.1"/>
    <property type="molecule type" value="Genomic_DNA"/>
</dbReference>
<organism evidence="3 4">
    <name type="scientific">Mycena venus</name>
    <dbReference type="NCBI Taxonomy" id="2733690"/>
    <lineage>
        <taxon>Eukaryota</taxon>
        <taxon>Fungi</taxon>
        <taxon>Dikarya</taxon>
        <taxon>Basidiomycota</taxon>
        <taxon>Agaricomycotina</taxon>
        <taxon>Agaricomycetes</taxon>
        <taxon>Agaricomycetidae</taxon>
        <taxon>Agaricales</taxon>
        <taxon>Marasmiineae</taxon>
        <taxon>Mycenaceae</taxon>
        <taxon>Mycena</taxon>
    </lineage>
</organism>
<dbReference type="Gene3D" id="1.20.910.10">
    <property type="entry name" value="Heme oxygenase-like"/>
    <property type="match status" value="1"/>
</dbReference>
<dbReference type="PANTHER" id="PTHR20858:SF17">
    <property type="entry name" value="HYDROXYMETHYLPYRIMIDINE_PHOSPHOMETHYLPYRIMIDINE KINASE THI20-RELATED"/>
    <property type="match status" value="1"/>
</dbReference>
<dbReference type="InterPro" id="IPR013749">
    <property type="entry name" value="PM/HMP-P_kinase-1"/>
</dbReference>
<sequence length="544" mass="58762">MGRTVLTIAGSDSGGGAGIQADLRTFAALGHYGTSAITALTAQNTTGVQGVHGVPPEFIEQQINSVLDDLEVHAIKTGMLFDADNTRATVHALQSHYSGRTMPPLVCDPVCVSTSGHTLLVPEALEVLTKDLFPLAALITPNKSEAELLLSRPISSVEDMLNAARDLLLCGPRAVLLKGGHITATLADVDSLSRAHLELRVVRDGLYGDNMEILIVNAPQATNIVLDVLCEADGPTTVLVRPRIYSTSTHGTGCTLSAALACTLADGATVSEAARIASAYTYLGIQTASKLGSGHGPLNHLHSVARISVPPRTPTNPYPFTQLLINSSAGIWKEYVEHKFVQRLGEGTLARESFIHFIKQDYHYLKYYARAYSLLAAKSNTFPHIDSATQTILNILREITTHRAFCAEFGVSADELEQTREASATSAYGGYLMDVGMQGDTTKLLMALLACLLGYGEVGLWLKRAAKERPESGIVIEGNPYRRWIEDYSGEGYQGAVRVGLETIEARASADPPSAARLAEWRAVWERCTRLEKAFWDMALDVKE</sequence>
<comment type="caution">
    <text evidence="3">The sequence shown here is derived from an EMBL/GenBank/DDBJ whole genome shotgun (WGS) entry which is preliminary data.</text>
</comment>
<dbReference type="Pfam" id="PF08543">
    <property type="entry name" value="Phos_pyr_kin"/>
    <property type="match status" value="2"/>
</dbReference>
<dbReference type="InterPro" id="IPR016084">
    <property type="entry name" value="Haem_Oase-like_multi-hlx"/>
</dbReference>
<dbReference type="InterPro" id="IPR004305">
    <property type="entry name" value="Thiaminase-2/PQQC"/>
</dbReference>
<dbReference type="GO" id="GO:0009228">
    <property type="term" value="P:thiamine biosynthetic process"/>
    <property type="evidence" value="ECO:0007669"/>
    <property type="project" value="InterPro"/>
</dbReference>
<evidence type="ECO:0000259" key="1">
    <source>
        <dbReference type="Pfam" id="PF03070"/>
    </source>
</evidence>
<dbReference type="OrthoDB" id="10028886at2759"/>
<keyword evidence="4" id="KW-1185">Reference proteome</keyword>
<dbReference type="NCBIfam" id="TIGR00097">
    <property type="entry name" value="HMP-P_kinase"/>
    <property type="match status" value="1"/>
</dbReference>
<feature type="domain" description="Pyridoxamine kinase/Phosphomethylpyrimidine kinase" evidence="2">
    <location>
        <begin position="12"/>
        <end position="190"/>
    </location>
</feature>
<feature type="domain" description="Pyridoxamine kinase/Phosphomethylpyrimidine kinase" evidence="2">
    <location>
        <begin position="220"/>
        <end position="299"/>
    </location>
</feature>
<protein>
    <submittedName>
        <fullName evidence="3">Uncharacterized protein</fullName>
    </submittedName>
</protein>
<dbReference type="GO" id="GO:0008902">
    <property type="term" value="F:hydroxymethylpyrimidine kinase activity"/>
    <property type="evidence" value="ECO:0007669"/>
    <property type="project" value="TreeGrafter"/>
</dbReference>
<dbReference type="GO" id="GO:0005829">
    <property type="term" value="C:cytosol"/>
    <property type="evidence" value="ECO:0007669"/>
    <property type="project" value="TreeGrafter"/>
</dbReference>
<dbReference type="CDD" id="cd19367">
    <property type="entry name" value="TenA_C_ScTHI20-like"/>
    <property type="match status" value="1"/>
</dbReference>
<name>A0A8H6Y8J2_9AGAR</name>
<dbReference type="GO" id="GO:0008972">
    <property type="term" value="F:phosphomethylpyrimidine kinase activity"/>
    <property type="evidence" value="ECO:0007669"/>
    <property type="project" value="InterPro"/>
</dbReference>
<feature type="domain" description="Thiaminase-2/PQQC" evidence="1">
    <location>
        <begin position="330"/>
        <end position="541"/>
    </location>
</feature>
<dbReference type="SUPFAM" id="SSF48613">
    <property type="entry name" value="Heme oxygenase-like"/>
    <property type="match status" value="1"/>
</dbReference>
<dbReference type="CDD" id="cd01169">
    <property type="entry name" value="HMPP_kinase"/>
    <property type="match status" value="1"/>
</dbReference>
<evidence type="ECO:0000313" key="3">
    <source>
        <dbReference type="EMBL" id="KAF7353841.1"/>
    </source>
</evidence>
<dbReference type="Proteomes" id="UP000620124">
    <property type="component" value="Unassembled WGS sequence"/>
</dbReference>
<evidence type="ECO:0000313" key="4">
    <source>
        <dbReference type="Proteomes" id="UP000620124"/>
    </source>
</evidence>
<dbReference type="PANTHER" id="PTHR20858">
    <property type="entry name" value="PHOSPHOMETHYLPYRIMIDINE KINASE"/>
    <property type="match status" value="1"/>
</dbReference>
<proteinExistence type="predicted"/>
<accession>A0A8H6Y8J2</accession>
<evidence type="ECO:0000259" key="2">
    <source>
        <dbReference type="Pfam" id="PF08543"/>
    </source>
</evidence>
<dbReference type="InterPro" id="IPR029056">
    <property type="entry name" value="Ribokinase-like"/>
</dbReference>
<dbReference type="Pfam" id="PF03070">
    <property type="entry name" value="TENA_THI-4"/>
    <property type="match status" value="1"/>
</dbReference>